<comment type="subcellular location">
    <subcellularLocation>
        <location evidence="1">Preautophagosomal structure</location>
    </subcellularLocation>
</comment>
<feature type="compositionally biased region" description="Polar residues" evidence="7">
    <location>
        <begin position="169"/>
        <end position="191"/>
    </location>
</feature>
<feature type="compositionally biased region" description="Basic and acidic residues" evidence="7">
    <location>
        <begin position="144"/>
        <end position="161"/>
    </location>
</feature>
<evidence type="ECO:0000313" key="10">
    <source>
        <dbReference type="Proteomes" id="UP001590951"/>
    </source>
</evidence>
<comment type="similarity">
    <text evidence="2">Belongs to the ATG29 family.</text>
</comment>
<comment type="caution">
    <text evidence="9">The sequence shown here is derived from an EMBL/GenBank/DDBJ whole genome shotgun (WGS) entry which is preliminary data.</text>
</comment>
<evidence type="ECO:0000256" key="7">
    <source>
        <dbReference type="SAM" id="MobiDB-lite"/>
    </source>
</evidence>
<feature type="compositionally biased region" description="Low complexity" evidence="7">
    <location>
        <begin position="338"/>
        <end position="363"/>
    </location>
</feature>
<dbReference type="Gene3D" id="1.10.10.2570">
    <property type="match status" value="1"/>
</dbReference>
<keyword evidence="10" id="KW-1185">Reference proteome</keyword>
<protein>
    <recommendedName>
        <fullName evidence="3">Autophagy-related protein 29</fullName>
    </recommendedName>
</protein>
<keyword evidence="6" id="KW-0072">Autophagy</keyword>
<organism evidence="9 10">
    <name type="scientific">Lepraria finkii</name>
    <dbReference type="NCBI Taxonomy" id="1340010"/>
    <lineage>
        <taxon>Eukaryota</taxon>
        <taxon>Fungi</taxon>
        <taxon>Dikarya</taxon>
        <taxon>Ascomycota</taxon>
        <taxon>Pezizomycotina</taxon>
        <taxon>Lecanoromycetes</taxon>
        <taxon>OSLEUM clade</taxon>
        <taxon>Lecanoromycetidae</taxon>
        <taxon>Lecanorales</taxon>
        <taxon>Lecanorineae</taxon>
        <taxon>Stereocaulaceae</taxon>
        <taxon>Lepraria</taxon>
    </lineage>
</organism>
<evidence type="ECO:0000256" key="4">
    <source>
        <dbReference type="ARBA" id="ARBA00022448"/>
    </source>
</evidence>
<feature type="compositionally biased region" description="Low complexity" evidence="7">
    <location>
        <begin position="229"/>
        <end position="245"/>
    </location>
</feature>
<dbReference type="PANTHER" id="PTHR40012:SF1">
    <property type="entry name" value="AUTOPHAGY-RELATED PROTEIN 29"/>
    <property type="match status" value="1"/>
</dbReference>
<evidence type="ECO:0000256" key="6">
    <source>
        <dbReference type="ARBA" id="ARBA00023006"/>
    </source>
</evidence>
<feature type="region of interest" description="Disordered" evidence="7">
    <location>
        <begin position="101"/>
        <end position="394"/>
    </location>
</feature>
<dbReference type="EMBL" id="JBHFEH010000052">
    <property type="protein sequence ID" value="KAL2050108.1"/>
    <property type="molecule type" value="Genomic_DNA"/>
</dbReference>
<name>A0ABR4B2U4_9LECA</name>
<feature type="domain" description="Atg29 N-terminal" evidence="8">
    <location>
        <begin position="21"/>
        <end position="74"/>
    </location>
</feature>
<proteinExistence type="inferred from homology"/>
<accession>A0ABR4B2U4</accession>
<evidence type="ECO:0000259" key="8">
    <source>
        <dbReference type="Pfam" id="PF18388"/>
    </source>
</evidence>
<keyword evidence="4" id="KW-0813">Transport</keyword>
<dbReference type="Proteomes" id="UP001590951">
    <property type="component" value="Unassembled WGS sequence"/>
</dbReference>
<feature type="compositionally biased region" description="Polar residues" evidence="7">
    <location>
        <begin position="375"/>
        <end position="394"/>
    </location>
</feature>
<evidence type="ECO:0000256" key="1">
    <source>
        <dbReference type="ARBA" id="ARBA00004329"/>
    </source>
</evidence>
<sequence length="427" mass="46007">MSPSKGTVSTQPPSNGEDVHYTVLIRLPFPRGDFVDPPPINWNSAKERELWSVISSSSFGQELDLQEIANRFDVSLPFLSQQCAWLFERHRSQLRAQVRKLNRPLSIGTSPTPDSTSGSGTPSQNPTKRVGSGGSRVASSLSQRSKERTASHGDGSKEIPRPAKGIPMSRTTSTNTVTQMQHASPSASPRSNTERRSSFAHRNRSRETPGQSVEASPRPAHRSLIRTTSPSAIASDSSASSSSESEPVHPMHRSRTFARRPRYSSSKAPLNPLSDAEEEDEDSLPFLPFSDARTVTSPPPIDPGATVKISPERPPSQRHTPGSSAKLKALHISQTAHSSSSSAQSQSQPQSRPLQNPLSSLSPRQRHLAKGGSDGTPSMGSSFSDLDDASVTQSALEEALASNMNRGVASRMSTISQAFRSNLFSGE</sequence>
<dbReference type="InterPro" id="IPR040666">
    <property type="entry name" value="Atg29_N"/>
</dbReference>
<reference evidence="9 10" key="1">
    <citation type="submission" date="2024-09" db="EMBL/GenBank/DDBJ databases">
        <title>Rethinking Asexuality: The Enigmatic Case of Functional Sexual Genes in Lepraria (Stereocaulaceae).</title>
        <authorList>
            <person name="Doellman M."/>
            <person name="Sun Y."/>
            <person name="Barcenas-Pena A."/>
            <person name="Lumbsch H.T."/>
            <person name="Grewe F."/>
        </authorList>
    </citation>
    <scope>NUCLEOTIDE SEQUENCE [LARGE SCALE GENOMIC DNA]</scope>
    <source>
        <strain evidence="9 10">Grewe 0041</strain>
    </source>
</reference>
<gene>
    <name evidence="9" type="ORF">ABVK25_009611</name>
</gene>
<evidence type="ECO:0000256" key="5">
    <source>
        <dbReference type="ARBA" id="ARBA00022927"/>
    </source>
</evidence>
<evidence type="ECO:0000313" key="9">
    <source>
        <dbReference type="EMBL" id="KAL2050108.1"/>
    </source>
</evidence>
<feature type="compositionally biased region" description="Low complexity" evidence="7">
    <location>
        <begin position="106"/>
        <end position="123"/>
    </location>
</feature>
<evidence type="ECO:0000256" key="3">
    <source>
        <dbReference type="ARBA" id="ARBA00013784"/>
    </source>
</evidence>
<dbReference type="InterPro" id="IPR039113">
    <property type="entry name" value="ATG29"/>
</dbReference>
<dbReference type="InterPro" id="IPR039362">
    <property type="entry name" value="ATG29_sf"/>
</dbReference>
<dbReference type="Pfam" id="PF18388">
    <property type="entry name" value="ATG29_N"/>
    <property type="match status" value="1"/>
</dbReference>
<dbReference type="PANTHER" id="PTHR40012">
    <property type="entry name" value="AUTOPHAGY-RELATED PROTEIN 29"/>
    <property type="match status" value="1"/>
</dbReference>
<evidence type="ECO:0000256" key="2">
    <source>
        <dbReference type="ARBA" id="ARBA00010082"/>
    </source>
</evidence>
<keyword evidence="5" id="KW-0653">Protein transport</keyword>
<feature type="compositionally biased region" description="Basic residues" evidence="7">
    <location>
        <begin position="250"/>
        <end position="262"/>
    </location>
</feature>